<protein>
    <recommendedName>
        <fullName evidence="8">WSC domain-containing protein</fullName>
    </recommendedName>
</protein>
<dbReference type="AlphaFoldDB" id="A0A5J5F111"/>
<feature type="chain" id="PRO_5023934489" description="WSC domain-containing protein" evidence="7">
    <location>
        <begin position="24"/>
        <end position="358"/>
    </location>
</feature>
<evidence type="ECO:0000259" key="8">
    <source>
        <dbReference type="PROSITE" id="PS51212"/>
    </source>
</evidence>
<feature type="transmembrane region" description="Helical" evidence="6">
    <location>
        <begin position="220"/>
        <end position="241"/>
    </location>
</feature>
<evidence type="ECO:0000313" key="10">
    <source>
        <dbReference type="Proteomes" id="UP000326924"/>
    </source>
</evidence>
<name>A0A5J5F111_9PEZI</name>
<accession>A0A5J5F111</accession>
<dbReference type="GO" id="GO:0071944">
    <property type="term" value="C:cell periphery"/>
    <property type="evidence" value="ECO:0007669"/>
    <property type="project" value="UniProtKB-ARBA"/>
</dbReference>
<keyword evidence="3 6" id="KW-1133">Transmembrane helix</keyword>
<sequence>MRSWATVAFAALALSSWVTPVAARDMQYCSSSNTGDGVNYMSSLYQSDGLCYDHCGDYAFAVVQGSGCWCSNYAPGATTDTGDCNEACPGYPTDTCGNTSNKLYGYMAIVGNQPSGTKDASTVSTTSIKPKTSTVTEPGPTTTLIITATKTSATTSSPATTLTTSTTTGKTTTTPGVTVIQTVGGYTTIIVVPTGASASAAAETSGAKGGAFFDNAGRTAGVVIGIILGLCLIIGALFFIIRRRNQNRASMYDESGSGTIPAGGAGVFGRTRTRSMSTLGLVGEKGQQSPTSNGHATAGPHTANGTPPATAYDQRLDPGTLFMRFDHQTGSSRMSVRSLRDDTDYSRRVLRVGVHTNF</sequence>
<feature type="compositionally biased region" description="Polar residues" evidence="5">
    <location>
        <begin position="118"/>
        <end position="131"/>
    </location>
</feature>
<dbReference type="OrthoDB" id="2537459at2759"/>
<evidence type="ECO:0000256" key="7">
    <source>
        <dbReference type="SAM" id="SignalP"/>
    </source>
</evidence>
<dbReference type="InParanoid" id="A0A5J5F111"/>
<feature type="compositionally biased region" description="Polar residues" evidence="5">
    <location>
        <begin position="286"/>
        <end position="295"/>
    </location>
</feature>
<feature type="domain" description="WSC" evidence="8">
    <location>
        <begin position="23"/>
        <end position="109"/>
    </location>
</feature>
<keyword evidence="4 6" id="KW-0472">Membrane</keyword>
<keyword evidence="2 6" id="KW-0812">Transmembrane</keyword>
<dbReference type="PANTHER" id="PTHR15549">
    <property type="entry name" value="PAIRED IMMUNOGLOBULIN-LIKE TYPE 2 RECEPTOR"/>
    <property type="match status" value="1"/>
</dbReference>
<keyword evidence="10" id="KW-1185">Reference proteome</keyword>
<dbReference type="InterPro" id="IPR002889">
    <property type="entry name" value="WSC_carb-bd"/>
</dbReference>
<dbReference type="PROSITE" id="PS51212">
    <property type="entry name" value="WSC"/>
    <property type="match status" value="1"/>
</dbReference>
<evidence type="ECO:0000256" key="3">
    <source>
        <dbReference type="ARBA" id="ARBA00022989"/>
    </source>
</evidence>
<evidence type="ECO:0000256" key="2">
    <source>
        <dbReference type="ARBA" id="ARBA00022692"/>
    </source>
</evidence>
<dbReference type="EMBL" id="VXIS01000054">
    <property type="protein sequence ID" value="KAA8909770.1"/>
    <property type="molecule type" value="Genomic_DNA"/>
</dbReference>
<evidence type="ECO:0000256" key="5">
    <source>
        <dbReference type="SAM" id="MobiDB-lite"/>
    </source>
</evidence>
<evidence type="ECO:0000256" key="1">
    <source>
        <dbReference type="ARBA" id="ARBA00004167"/>
    </source>
</evidence>
<comment type="caution">
    <text evidence="9">The sequence shown here is derived from an EMBL/GenBank/DDBJ whole genome shotgun (WGS) entry which is preliminary data.</text>
</comment>
<dbReference type="SMART" id="SM00321">
    <property type="entry name" value="WSC"/>
    <property type="match status" value="1"/>
</dbReference>
<evidence type="ECO:0000256" key="6">
    <source>
        <dbReference type="SAM" id="Phobius"/>
    </source>
</evidence>
<dbReference type="InterPro" id="IPR051694">
    <property type="entry name" value="Immunoregulatory_rcpt-like"/>
</dbReference>
<evidence type="ECO:0000256" key="4">
    <source>
        <dbReference type="ARBA" id="ARBA00023136"/>
    </source>
</evidence>
<proteinExistence type="predicted"/>
<feature type="region of interest" description="Disordered" evidence="5">
    <location>
        <begin position="118"/>
        <end position="140"/>
    </location>
</feature>
<organism evidence="9 10">
    <name type="scientific">Sphaerosporella brunnea</name>
    <dbReference type="NCBI Taxonomy" id="1250544"/>
    <lineage>
        <taxon>Eukaryota</taxon>
        <taxon>Fungi</taxon>
        <taxon>Dikarya</taxon>
        <taxon>Ascomycota</taxon>
        <taxon>Pezizomycotina</taxon>
        <taxon>Pezizomycetes</taxon>
        <taxon>Pezizales</taxon>
        <taxon>Pyronemataceae</taxon>
        <taxon>Sphaerosporella</taxon>
    </lineage>
</organism>
<evidence type="ECO:0000313" key="9">
    <source>
        <dbReference type="EMBL" id="KAA8909770.1"/>
    </source>
</evidence>
<dbReference type="GO" id="GO:0016020">
    <property type="term" value="C:membrane"/>
    <property type="evidence" value="ECO:0007669"/>
    <property type="project" value="UniProtKB-SubCell"/>
</dbReference>
<gene>
    <name evidence="9" type="ORF">FN846DRAFT_888787</name>
</gene>
<dbReference type="Proteomes" id="UP000326924">
    <property type="component" value="Unassembled WGS sequence"/>
</dbReference>
<feature type="region of interest" description="Disordered" evidence="5">
    <location>
        <begin position="283"/>
        <end position="312"/>
    </location>
</feature>
<feature type="signal peptide" evidence="7">
    <location>
        <begin position="1"/>
        <end position="23"/>
    </location>
</feature>
<dbReference type="PANTHER" id="PTHR15549:SF31">
    <property type="entry name" value="WSC DOMAIN-CONTAINING PROTEIN"/>
    <property type="match status" value="1"/>
</dbReference>
<reference evidence="9 10" key="1">
    <citation type="submission" date="2019-09" db="EMBL/GenBank/DDBJ databases">
        <title>Draft genome of the ectomycorrhizal ascomycete Sphaerosporella brunnea.</title>
        <authorList>
            <consortium name="DOE Joint Genome Institute"/>
            <person name="Benucci G.M."/>
            <person name="Marozzi G."/>
            <person name="Antonielli L."/>
            <person name="Sanchez S."/>
            <person name="Marco P."/>
            <person name="Wang X."/>
            <person name="Falini L.B."/>
            <person name="Barry K."/>
            <person name="Haridas S."/>
            <person name="Lipzen A."/>
            <person name="Labutti K."/>
            <person name="Grigoriev I.V."/>
            <person name="Murat C."/>
            <person name="Martin F."/>
            <person name="Albertini E."/>
            <person name="Donnini D."/>
            <person name="Bonito G."/>
        </authorList>
    </citation>
    <scope>NUCLEOTIDE SEQUENCE [LARGE SCALE GENOMIC DNA]</scope>
    <source>
        <strain evidence="9 10">Sb_GMNB300</strain>
    </source>
</reference>
<comment type="subcellular location">
    <subcellularLocation>
        <location evidence="1">Membrane</location>
        <topology evidence="1">Single-pass membrane protein</topology>
    </subcellularLocation>
</comment>
<keyword evidence="7" id="KW-0732">Signal</keyword>